<gene>
    <name evidence="3" type="ORF">OBBRIDRAFT_757417</name>
</gene>
<dbReference type="SUPFAM" id="SSF51556">
    <property type="entry name" value="Metallo-dependent hydrolases"/>
    <property type="match status" value="1"/>
</dbReference>
<name>A0A8E2AVJ1_9APHY</name>
<dbReference type="Pfam" id="PF01979">
    <property type="entry name" value="Amidohydro_1"/>
    <property type="match status" value="1"/>
</dbReference>
<dbReference type="Gene3D" id="3.20.20.140">
    <property type="entry name" value="Metal-dependent hydrolases"/>
    <property type="match status" value="2"/>
</dbReference>
<dbReference type="AlphaFoldDB" id="A0A8E2AVJ1"/>
<dbReference type="PANTHER" id="PTHR43668">
    <property type="entry name" value="ALLANTOINASE"/>
    <property type="match status" value="1"/>
</dbReference>
<dbReference type="InterPro" id="IPR006680">
    <property type="entry name" value="Amidohydro-rel"/>
</dbReference>
<dbReference type="EMBL" id="KV722441">
    <property type="protein sequence ID" value="OCH88874.1"/>
    <property type="molecule type" value="Genomic_DNA"/>
</dbReference>
<dbReference type="GO" id="GO:0006145">
    <property type="term" value="P:purine nucleobase catabolic process"/>
    <property type="evidence" value="ECO:0007669"/>
    <property type="project" value="TreeGrafter"/>
</dbReference>
<organism evidence="3 4">
    <name type="scientific">Obba rivulosa</name>
    <dbReference type="NCBI Taxonomy" id="1052685"/>
    <lineage>
        <taxon>Eukaryota</taxon>
        <taxon>Fungi</taxon>
        <taxon>Dikarya</taxon>
        <taxon>Basidiomycota</taxon>
        <taxon>Agaricomycotina</taxon>
        <taxon>Agaricomycetes</taxon>
        <taxon>Polyporales</taxon>
        <taxon>Gelatoporiaceae</taxon>
        <taxon>Obba</taxon>
    </lineage>
</organism>
<keyword evidence="4" id="KW-1185">Reference proteome</keyword>
<reference evidence="3 4" key="1">
    <citation type="submission" date="2016-07" db="EMBL/GenBank/DDBJ databases">
        <title>Draft genome of the white-rot fungus Obba rivulosa 3A-2.</title>
        <authorList>
            <consortium name="DOE Joint Genome Institute"/>
            <person name="Miettinen O."/>
            <person name="Riley R."/>
            <person name="Acob R."/>
            <person name="Barry K."/>
            <person name="Cullen D."/>
            <person name="De Vries R."/>
            <person name="Hainaut M."/>
            <person name="Hatakka A."/>
            <person name="Henrissat B."/>
            <person name="Hilden K."/>
            <person name="Kuo R."/>
            <person name="Labutti K."/>
            <person name="Lipzen A."/>
            <person name="Makela M.R."/>
            <person name="Sandor L."/>
            <person name="Spatafora J.W."/>
            <person name="Grigoriev I.V."/>
            <person name="Hibbett D.S."/>
        </authorList>
    </citation>
    <scope>NUCLEOTIDE SEQUENCE [LARGE SCALE GENOMIC DNA]</scope>
    <source>
        <strain evidence="3 4">3A-2</strain>
    </source>
</reference>
<dbReference type="PANTHER" id="PTHR43668:SF5">
    <property type="entry name" value="AMIDOHYDROLASE 3 DOMAIN-CONTAINING PROTEIN"/>
    <property type="match status" value="1"/>
</dbReference>
<proteinExistence type="predicted"/>
<dbReference type="InterPro" id="IPR032466">
    <property type="entry name" value="Metal_Hydrolase"/>
</dbReference>
<feature type="transmembrane region" description="Helical" evidence="1">
    <location>
        <begin position="21"/>
        <end position="41"/>
    </location>
</feature>
<keyword evidence="1" id="KW-0472">Membrane</keyword>
<dbReference type="InterPro" id="IPR050138">
    <property type="entry name" value="DHOase/Allantoinase_Hydrolase"/>
</dbReference>
<dbReference type="OrthoDB" id="10258955at2759"/>
<dbReference type="GO" id="GO:0005737">
    <property type="term" value="C:cytoplasm"/>
    <property type="evidence" value="ECO:0007669"/>
    <property type="project" value="TreeGrafter"/>
</dbReference>
<keyword evidence="1" id="KW-1133">Transmembrane helix</keyword>
<dbReference type="GO" id="GO:0004038">
    <property type="term" value="F:allantoinase activity"/>
    <property type="evidence" value="ECO:0007669"/>
    <property type="project" value="TreeGrafter"/>
</dbReference>
<keyword evidence="1" id="KW-0812">Transmembrane</keyword>
<dbReference type="Proteomes" id="UP000250043">
    <property type="component" value="Unassembled WGS sequence"/>
</dbReference>
<sequence>MSGVLPGPKGSPAKHPAARRLWHVLVLAVLSFVAVQTLLVWESTKLSRTEAPLHATEILDKCRLLDVKPGPPPDFNLRKESDRFVPGTRPTLIRNATIWTGRVDGLEVLKGDILLDKGLIKEVGPIEGSLLESLDDLVTLDAEGAWVSPGIVDLHSHLGVTSNPNFAGASDGNSHHGPILPWLRALDSLNTHSEGYRLSVSGGVTTALVLPGSANAIGGQGIVIKLRAPEDRSPTGMLLENPYSINGSEYDPSLSFRWRQMKHACGENPDRVYSNTRMDTTWAFRQAYDKARQIKEAQDDYCVKAKAGEWAGLGKFPEDLQWEALVDVLRGRVKVQTHCYETVDLDDLVRITNEFKFSIAAFHHAHETYLVPDTLKAAYGHPPAAALFAVHARYKRESYRGSEFAPKILAENGLQVVMKSDHPVLDSRFLLWEAQQAHYYGLPHNLALAAVTTTPAKVMGQDHRIGIVRQGYDADIVLWDSHPLALGATPKQVWIDGIAQLERPHSHVKASEAQHVPKVPNFGNEADKTLEFDGLPPLEAEHVEGRSVVFTNVSSVILRDREGLHETFSTSSHEGVVVAKNGAISCYGTMSSCSSFVEDAKERVVDLQGGAIMPGLTSFGAPLGLEEIGAERSTSDGFVYDPLVQTVPKIVGAEGAIIRAVDGLQFGTRDALLSHRSGVTTAITAPKSVGFLSGMGTAFSTGAAHKLEKGAVVQPVTAFHVSMHHSGLASISTKVAALRHLLFSPPYGTIEYWLSKVRKGNIPLVIDVDSADAMTSLIELKREVESRFLRPIKMTFTGGAEAHILAKEISEAGISVVLYPSRPFPSTWEQRRILPGPPLTETNAIETLLAHGITVGIGVRTADLARNARFDAAWAALETGGKLSRSDALALVSVNLEKALGVQTDRLQSDLVATRGGDLLEFSKVVGIISPRRGVVDLF</sequence>
<protein>
    <submittedName>
        <fullName evidence="3">Carbohydrate esterase family 9 protein</fullName>
    </submittedName>
</protein>
<accession>A0A8E2AVJ1</accession>
<evidence type="ECO:0000313" key="4">
    <source>
        <dbReference type="Proteomes" id="UP000250043"/>
    </source>
</evidence>
<feature type="domain" description="Amidohydrolase-related" evidence="2">
    <location>
        <begin position="146"/>
        <end position="497"/>
    </location>
</feature>
<dbReference type="InterPro" id="IPR011059">
    <property type="entry name" value="Metal-dep_hydrolase_composite"/>
</dbReference>
<evidence type="ECO:0000256" key="1">
    <source>
        <dbReference type="SAM" id="Phobius"/>
    </source>
</evidence>
<dbReference type="SUPFAM" id="SSF51338">
    <property type="entry name" value="Composite domain of metallo-dependent hydrolases"/>
    <property type="match status" value="1"/>
</dbReference>
<evidence type="ECO:0000313" key="3">
    <source>
        <dbReference type="EMBL" id="OCH88874.1"/>
    </source>
</evidence>
<evidence type="ECO:0000259" key="2">
    <source>
        <dbReference type="Pfam" id="PF01979"/>
    </source>
</evidence>